<protein>
    <recommendedName>
        <fullName evidence="4">Secreted protein</fullName>
    </recommendedName>
</protein>
<gene>
    <name evidence="2" type="ORF">GDO81_024205</name>
</gene>
<feature type="region of interest" description="Disordered" evidence="1">
    <location>
        <begin position="53"/>
        <end position="90"/>
    </location>
</feature>
<evidence type="ECO:0000256" key="1">
    <source>
        <dbReference type="SAM" id="MobiDB-lite"/>
    </source>
</evidence>
<sequence>MAWSLFFLFLYLSLYILLRCFLHIQGLRCLATWLVVSWQPWNVHVLVTTLSLSPELSSSSSSSGLAVLSRGSDVSRASPLSSSGSTGSMV</sequence>
<evidence type="ECO:0000313" key="3">
    <source>
        <dbReference type="Proteomes" id="UP000824782"/>
    </source>
</evidence>
<keyword evidence="3" id="KW-1185">Reference proteome</keyword>
<accession>A0AAV6YUE8</accession>
<dbReference type="AlphaFoldDB" id="A0AAV6YUE8"/>
<dbReference type="EMBL" id="WNYA01028481">
    <property type="protein sequence ID" value="KAG8537621.1"/>
    <property type="molecule type" value="Genomic_DNA"/>
</dbReference>
<proteinExistence type="predicted"/>
<organism evidence="2 3">
    <name type="scientific">Engystomops pustulosus</name>
    <name type="common">Tungara frog</name>
    <name type="synonym">Physalaemus pustulosus</name>
    <dbReference type="NCBI Taxonomy" id="76066"/>
    <lineage>
        <taxon>Eukaryota</taxon>
        <taxon>Metazoa</taxon>
        <taxon>Chordata</taxon>
        <taxon>Craniata</taxon>
        <taxon>Vertebrata</taxon>
        <taxon>Euteleostomi</taxon>
        <taxon>Amphibia</taxon>
        <taxon>Batrachia</taxon>
        <taxon>Anura</taxon>
        <taxon>Neobatrachia</taxon>
        <taxon>Hyloidea</taxon>
        <taxon>Leptodactylidae</taxon>
        <taxon>Leiuperinae</taxon>
        <taxon>Engystomops</taxon>
    </lineage>
</organism>
<reference evidence="2" key="1">
    <citation type="thesis" date="2020" institute="ProQuest LLC" country="789 East Eisenhower Parkway, Ann Arbor, MI, USA">
        <title>Comparative Genomics and Chromosome Evolution.</title>
        <authorList>
            <person name="Mudd A.B."/>
        </authorList>
    </citation>
    <scope>NUCLEOTIDE SEQUENCE</scope>
    <source>
        <strain evidence="2">237g6f4</strain>
        <tissue evidence="2">Blood</tissue>
    </source>
</reference>
<evidence type="ECO:0000313" key="2">
    <source>
        <dbReference type="EMBL" id="KAG8537621.1"/>
    </source>
</evidence>
<name>A0AAV6YUE8_ENGPU</name>
<evidence type="ECO:0008006" key="4">
    <source>
        <dbReference type="Google" id="ProtNLM"/>
    </source>
</evidence>
<dbReference type="Proteomes" id="UP000824782">
    <property type="component" value="Unassembled WGS sequence"/>
</dbReference>
<comment type="caution">
    <text evidence="2">The sequence shown here is derived from an EMBL/GenBank/DDBJ whole genome shotgun (WGS) entry which is preliminary data.</text>
</comment>